<proteinExistence type="predicted"/>
<dbReference type="Proteomes" id="UP000050398">
    <property type="component" value="Unassembled WGS sequence"/>
</dbReference>
<dbReference type="Pfam" id="PF22819">
    <property type="entry name" value="TcaA_5th"/>
    <property type="match status" value="1"/>
</dbReference>
<feature type="region of interest" description="Disordered" evidence="1">
    <location>
        <begin position="302"/>
        <end position="353"/>
    </location>
</feature>
<dbReference type="Gene3D" id="1.10.510.10">
    <property type="entry name" value="Transferase(Phosphotransferase) domain 1"/>
    <property type="match status" value="1"/>
</dbReference>
<dbReference type="InterPro" id="IPR011009">
    <property type="entry name" value="Kinase-like_dom_sf"/>
</dbReference>
<dbReference type="SUPFAM" id="SSF56112">
    <property type="entry name" value="Protein kinase-like (PK-like)"/>
    <property type="match status" value="1"/>
</dbReference>
<feature type="compositionally biased region" description="Basic and acidic residues" evidence="1">
    <location>
        <begin position="235"/>
        <end position="263"/>
    </location>
</feature>
<protein>
    <recommendedName>
        <fullName evidence="2">TcaA protein NTF2-like domain-containing protein</fullName>
    </recommendedName>
</protein>
<dbReference type="InterPro" id="IPR054528">
    <property type="entry name" value="TcaA_5th"/>
</dbReference>
<feature type="compositionally biased region" description="Low complexity" evidence="1">
    <location>
        <begin position="494"/>
        <end position="503"/>
    </location>
</feature>
<evidence type="ECO:0000256" key="1">
    <source>
        <dbReference type="SAM" id="MobiDB-lite"/>
    </source>
</evidence>
<organism evidence="3 4">
    <name type="scientific">Rossellomorea vietnamensis</name>
    <dbReference type="NCBI Taxonomy" id="218284"/>
    <lineage>
        <taxon>Bacteria</taxon>
        <taxon>Bacillati</taxon>
        <taxon>Bacillota</taxon>
        <taxon>Bacilli</taxon>
        <taxon>Bacillales</taxon>
        <taxon>Bacillaceae</taxon>
        <taxon>Rossellomorea</taxon>
    </lineage>
</organism>
<dbReference type="EMBL" id="LIXZ01000008">
    <property type="protein sequence ID" value="KPL59236.1"/>
    <property type="molecule type" value="Genomic_DNA"/>
</dbReference>
<evidence type="ECO:0000259" key="2">
    <source>
        <dbReference type="Pfam" id="PF22819"/>
    </source>
</evidence>
<accession>A0A0P6VW67</accession>
<feature type="region of interest" description="Disordered" evidence="1">
    <location>
        <begin position="482"/>
        <end position="519"/>
    </location>
</feature>
<feature type="compositionally biased region" description="Acidic residues" evidence="1">
    <location>
        <begin position="333"/>
        <end position="345"/>
    </location>
</feature>
<feature type="compositionally biased region" description="Basic and acidic residues" evidence="1">
    <location>
        <begin position="202"/>
        <end position="228"/>
    </location>
</feature>
<dbReference type="RefSeq" id="WP_060672728.1">
    <property type="nucleotide sequence ID" value="NZ_LIXZ01000008.1"/>
</dbReference>
<dbReference type="PATRIC" id="fig|218284.4.peg.4094"/>
<evidence type="ECO:0000313" key="4">
    <source>
        <dbReference type="Proteomes" id="UP000050398"/>
    </source>
</evidence>
<comment type="caution">
    <text evidence="3">The sequence shown here is derived from an EMBL/GenBank/DDBJ whole genome shotgun (WGS) entry which is preliminary data.</text>
</comment>
<dbReference type="AlphaFoldDB" id="A0A0P6VW67"/>
<gene>
    <name evidence="3" type="ORF">AM506_11960</name>
</gene>
<name>A0A0P6VW67_9BACI</name>
<feature type="region of interest" description="Disordered" evidence="1">
    <location>
        <begin position="200"/>
        <end position="263"/>
    </location>
</feature>
<sequence length="637" mass="72215">MKIEGFDIVKKLSSTDNAISVYVVKQNNEHFLLRLADYSHNKNGLTHSTWYETYEEYQLTITNYKNLPRVTSISMISESQVYSLGDFKEGKLLTEAGSLALDETRQLIDAVRHLHSKKIVHGAIAPENIWITQKGKVLLYGAGELKALGLAQDNRQSSDIKQLVDVISEYARIDEGDIEILSIKNPTSINELESVLANAKPTDQRKENEEHGKQKHGLVEKEKPKPTEKVMAPVDIKEKKEKRTLKVEETEKADNGKEERTRYAEPNRKFGSIVKKLGMGVVTVLALLFIIGQFTDSEKERAAEPTKAEVSSEAGVSSQVEEVKEPENTSTAEEADEQTETEEPVQQEKPAPNFTKEQVDGFMNQYNNKSIQAVNDRNFAIVENLLDPNGEAYKTQREYIDYLESKGITEENVDFQLDDYIKVDHSTYKISTSEQYYIYYDDGSVTEKWFDSSYILKVLGNNNLAVNKMLYTEETYSETVREATDYSYEEDSSSGDSFYSDDSSVYRTGTDSNPGGTLDDGGAIESAVRLHYGSISSDDFTTGYNQFSSGMKKKVTQKGWEKGLQANMYDEITYIEVQQIDDNKGRAYIEMTSYDDNQDGTTLVQEWAGSWDLLKENNRWTLDNTDLSKVNSWVEEQ</sequence>
<feature type="compositionally biased region" description="Polar residues" evidence="1">
    <location>
        <begin position="505"/>
        <end position="515"/>
    </location>
</feature>
<evidence type="ECO:0000313" key="3">
    <source>
        <dbReference type="EMBL" id="KPL59236.1"/>
    </source>
</evidence>
<reference evidence="3 4" key="1">
    <citation type="submission" date="2015-08" db="EMBL/GenBank/DDBJ databases">
        <title>Draft Genome Sequence of Bacillus vietnamensis UCD-SED5.</title>
        <authorList>
            <person name="Lee R.D."/>
            <person name="Jospin G."/>
            <person name="Lang J.M."/>
            <person name="Coil D.A."/>
            <person name="Eisen J.A."/>
        </authorList>
    </citation>
    <scope>NUCLEOTIDE SEQUENCE [LARGE SCALE GENOMIC DNA]</scope>
    <source>
        <strain evidence="3 4">UCD-SED5</strain>
    </source>
</reference>
<dbReference type="OrthoDB" id="2860880at2"/>
<feature type="domain" description="TcaA protein NTF2-like" evidence="2">
    <location>
        <begin position="355"/>
        <end position="469"/>
    </location>
</feature>